<organism evidence="7 8">
    <name type="scientific">Agromyces intestinalis</name>
    <dbReference type="NCBI Taxonomy" id="2592652"/>
    <lineage>
        <taxon>Bacteria</taxon>
        <taxon>Bacillati</taxon>
        <taxon>Actinomycetota</taxon>
        <taxon>Actinomycetes</taxon>
        <taxon>Micrococcales</taxon>
        <taxon>Microbacteriaceae</taxon>
        <taxon>Agromyces</taxon>
    </lineage>
</organism>
<dbReference type="KEGG" id="ail:FLP10_08380"/>
<dbReference type="RefSeq" id="WP_149160457.1">
    <property type="nucleotide sequence ID" value="NZ_CP043505.1"/>
</dbReference>
<dbReference type="OrthoDB" id="2060074at2"/>
<dbReference type="PANTHER" id="PTHR43649:SF33">
    <property type="entry name" value="POLYGALACTURONAN_RHAMNOGALACTURONAN-BINDING PROTEIN YTCQ"/>
    <property type="match status" value="1"/>
</dbReference>
<sequence>MAMKRMLAVGAFGAAAALLLAGCAAGDSGGGNDGEISGEITVLTNRTDLVDTLLPEYGAEFEKKYPGTKVKFEGITNYDQDVTTRLAGGAAGDVLALPNGLTRSQITEFFEPLGATDELSEKYRFAGEYAYDGTTYAISVGGVASGMVVNQKVWADAGITEPPTTPEDFLAGLKAIKANSPDTIPYYTNYKDGWPVTFFDNERAIFADPDILESFPEDPALWEPGKYAYITDGLLYDIVHEGLSEEDPLTTNWEQSKPDIAQGKIASMLLGSWAVPQMKDAAEEVGANPDDIAFWPFPYQTDGTFHSKISGDRASAVSATSENKATAKAWLTWFIEESGFAEHEGAIPVPTDSALPQAIQDFADTGVELLELNPAVKNVGKESEIFKAAEIDGTIYRQELIDVARGAADGDWESVTADLNARWGAAQADIMG</sequence>
<feature type="signal peptide" evidence="6">
    <location>
        <begin position="1"/>
        <end position="26"/>
    </location>
</feature>
<name>A0A5C1YEA6_9MICO</name>
<keyword evidence="8" id="KW-1185">Reference proteome</keyword>
<keyword evidence="3" id="KW-0472">Membrane</keyword>
<evidence type="ECO:0000313" key="7">
    <source>
        <dbReference type="EMBL" id="QEO14436.1"/>
    </source>
</evidence>
<dbReference type="AlphaFoldDB" id="A0A5C1YEA6"/>
<dbReference type="PROSITE" id="PS51257">
    <property type="entry name" value="PROKAR_LIPOPROTEIN"/>
    <property type="match status" value="1"/>
</dbReference>
<evidence type="ECO:0000313" key="8">
    <source>
        <dbReference type="Proteomes" id="UP000324678"/>
    </source>
</evidence>
<feature type="chain" id="PRO_5023013904" evidence="6">
    <location>
        <begin position="27"/>
        <end position="432"/>
    </location>
</feature>
<keyword evidence="5" id="KW-0449">Lipoprotein</keyword>
<dbReference type="InterPro" id="IPR006059">
    <property type="entry name" value="SBP"/>
</dbReference>
<proteinExistence type="predicted"/>
<evidence type="ECO:0000256" key="4">
    <source>
        <dbReference type="ARBA" id="ARBA00023139"/>
    </source>
</evidence>
<dbReference type="Gene3D" id="3.40.190.10">
    <property type="entry name" value="Periplasmic binding protein-like II"/>
    <property type="match status" value="2"/>
</dbReference>
<evidence type="ECO:0000256" key="1">
    <source>
        <dbReference type="ARBA" id="ARBA00022475"/>
    </source>
</evidence>
<keyword evidence="1" id="KW-1003">Cell membrane</keyword>
<dbReference type="PANTHER" id="PTHR43649">
    <property type="entry name" value="ARABINOSE-BINDING PROTEIN-RELATED"/>
    <property type="match status" value="1"/>
</dbReference>
<gene>
    <name evidence="7" type="ORF">FLP10_08380</name>
</gene>
<evidence type="ECO:0000256" key="3">
    <source>
        <dbReference type="ARBA" id="ARBA00023136"/>
    </source>
</evidence>
<dbReference type="Pfam" id="PF01547">
    <property type="entry name" value="SBP_bac_1"/>
    <property type="match status" value="1"/>
</dbReference>
<keyword evidence="2 6" id="KW-0732">Signal</keyword>
<dbReference type="SUPFAM" id="SSF53850">
    <property type="entry name" value="Periplasmic binding protein-like II"/>
    <property type="match status" value="1"/>
</dbReference>
<dbReference type="EMBL" id="CP043505">
    <property type="protein sequence ID" value="QEO14436.1"/>
    <property type="molecule type" value="Genomic_DNA"/>
</dbReference>
<protein>
    <submittedName>
        <fullName evidence="7">Carbohydrate ABC transporter substrate-binding protein</fullName>
    </submittedName>
</protein>
<dbReference type="InterPro" id="IPR050490">
    <property type="entry name" value="Bact_solute-bd_prot1"/>
</dbReference>
<evidence type="ECO:0000256" key="6">
    <source>
        <dbReference type="SAM" id="SignalP"/>
    </source>
</evidence>
<dbReference type="Proteomes" id="UP000324678">
    <property type="component" value="Chromosome"/>
</dbReference>
<keyword evidence="4" id="KW-0564">Palmitate</keyword>
<evidence type="ECO:0000256" key="5">
    <source>
        <dbReference type="ARBA" id="ARBA00023288"/>
    </source>
</evidence>
<accession>A0A5C1YEA6</accession>
<reference evidence="7 8" key="1">
    <citation type="submission" date="2019-09" db="EMBL/GenBank/DDBJ databases">
        <title>Genome sequencing of strain KACC 19306.</title>
        <authorList>
            <person name="Heo J."/>
            <person name="Kim S.-J."/>
            <person name="Kim J.-S."/>
            <person name="Hong S.-B."/>
            <person name="Kwon S.-W."/>
        </authorList>
    </citation>
    <scope>NUCLEOTIDE SEQUENCE [LARGE SCALE GENOMIC DNA]</scope>
    <source>
        <strain evidence="7 8">KACC 19306</strain>
    </source>
</reference>
<evidence type="ECO:0000256" key="2">
    <source>
        <dbReference type="ARBA" id="ARBA00022729"/>
    </source>
</evidence>